<organism evidence="1 2">
    <name type="scientific">Sphingomonas melonis</name>
    <dbReference type="NCBI Taxonomy" id="152682"/>
    <lineage>
        <taxon>Bacteria</taxon>
        <taxon>Pseudomonadati</taxon>
        <taxon>Pseudomonadota</taxon>
        <taxon>Alphaproteobacteria</taxon>
        <taxon>Sphingomonadales</taxon>
        <taxon>Sphingomonadaceae</taxon>
        <taxon>Sphingomonas</taxon>
    </lineage>
</organism>
<protein>
    <submittedName>
        <fullName evidence="1">Carbonic anhydrase/acetyltransferase-like protein (Isoleucine patch superfamily)</fullName>
    </submittedName>
</protein>
<reference evidence="1 2" key="1">
    <citation type="submission" date="2020-07" db="EMBL/GenBank/DDBJ databases">
        <authorList>
            <person name="Partida-Martinez L."/>
            <person name="Huntemann M."/>
            <person name="Clum A."/>
            <person name="Wang J."/>
            <person name="Palaniappan K."/>
            <person name="Ritter S."/>
            <person name="Chen I.-M."/>
            <person name="Stamatis D."/>
            <person name="Reddy T."/>
            <person name="O'Malley R."/>
            <person name="Daum C."/>
            <person name="Shapiro N."/>
            <person name="Ivanova N."/>
            <person name="Kyrpides N."/>
            <person name="Woyke T."/>
        </authorList>
    </citation>
    <scope>NUCLEOTIDE SEQUENCE [LARGE SCALE GENOMIC DNA]</scope>
    <source>
        <strain evidence="1 2">AS2.3</strain>
    </source>
</reference>
<reference evidence="1 2" key="2">
    <citation type="submission" date="2020-08" db="EMBL/GenBank/DDBJ databases">
        <title>The Agave Microbiome: Exploring the role of microbial communities in plant adaptations to desert environments.</title>
        <authorList>
            <person name="Partida-Martinez L.P."/>
        </authorList>
    </citation>
    <scope>NUCLEOTIDE SEQUENCE [LARGE SCALE GENOMIC DNA]</scope>
    <source>
        <strain evidence="1 2">AS2.3</strain>
    </source>
</reference>
<dbReference type="PANTHER" id="PTHR13061:SF29">
    <property type="entry name" value="GAMMA CARBONIC ANHYDRASE-LIKE 1, MITOCHONDRIAL-RELATED"/>
    <property type="match status" value="1"/>
</dbReference>
<proteinExistence type="predicted"/>
<dbReference type="AlphaFoldDB" id="A0A7Y9FJ70"/>
<dbReference type="InterPro" id="IPR050484">
    <property type="entry name" value="Transf_Hexapept/Carb_Anhydrase"/>
</dbReference>
<dbReference type="InterPro" id="IPR047324">
    <property type="entry name" value="LbH_gamma_CA-like"/>
</dbReference>
<dbReference type="InterPro" id="IPR011004">
    <property type="entry name" value="Trimer_LpxA-like_sf"/>
</dbReference>
<sequence>MVCYALGDLAPQLGEGAYVAPGAHVIGRVTLGARASVWFGAVLRGDNDPITVGDDSNIQDGAMIHADPGVPATIGRAVTVGHHAIVHGATVGDHSLIGMGATVLNRAVIGADSIVGANALVTEGKVFPPGSLIVGAPARLVRPLTDAEIAGLRLSAATYVANARRYAAALTPLPHVSEGANG</sequence>
<keyword evidence="1" id="KW-0808">Transferase</keyword>
<dbReference type="SUPFAM" id="SSF51161">
    <property type="entry name" value="Trimeric LpxA-like enzymes"/>
    <property type="match status" value="1"/>
</dbReference>
<evidence type="ECO:0000313" key="1">
    <source>
        <dbReference type="EMBL" id="NYD88300.1"/>
    </source>
</evidence>
<dbReference type="CDD" id="cd04645">
    <property type="entry name" value="LbH_gamma_CA_like"/>
    <property type="match status" value="1"/>
</dbReference>
<dbReference type="PANTHER" id="PTHR13061">
    <property type="entry name" value="DYNACTIN SUBUNIT P25"/>
    <property type="match status" value="1"/>
</dbReference>
<dbReference type="Proteomes" id="UP000517753">
    <property type="component" value="Unassembled WGS sequence"/>
</dbReference>
<dbReference type="Gene3D" id="2.160.10.10">
    <property type="entry name" value="Hexapeptide repeat proteins"/>
    <property type="match status" value="1"/>
</dbReference>
<dbReference type="InterPro" id="IPR001451">
    <property type="entry name" value="Hexapep"/>
</dbReference>
<dbReference type="EMBL" id="JACCBY010000001">
    <property type="protein sequence ID" value="NYD88300.1"/>
    <property type="molecule type" value="Genomic_DNA"/>
</dbReference>
<evidence type="ECO:0000313" key="2">
    <source>
        <dbReference type="Proteomes" id="UP000517753"/>
    </source>
</evidence>
<accession>A0A7Y9FJ70</accession>
<dbReference type="RefSeq" id="WP_179506920.1">
    <property type="nucleotide sequence ID" value="NZ_JACCBY010000001.1"/>
</dbReference>
<dbReference type="GO" id="GO:0016740">
    <property type="term" value="F:transferase activity"/>
    <property type="evidence" value="ECO:0007669"/>
    <property type="project" value="UniProtKB-KW"/>
</dbReference>
<comment type="caution">
    <text evidence="1">The sequence shown here is derived from an EMBL/GenBank/DDBJ whole genome shotgun (WGS) entry which is preliminary data.</text>
</comment>
<gene>
    <name evidence="1" type="ORF">HD841_000069</name>
</gene>
<keyword evidence="2" id="KW-1185">Reference proteome</keyword>
<dbReference type="Pfam" id="PF00132">
    <property type="entry name" value="Hexapep"/>
    <property type="match status" value="1"/>
</dbReference>
<name>A0A7Y9FJ70_9SPHN</name>